<evidence type="ECO:0000256" key="1">
    <source>
        <dbReference type="SAM" id="SignalP"/>
    </source>
</evidence>
<accession>A0AA40IDC7</accession>
<feature type="signal peptide" evidence="1">
    <location>
        <begin position="1"/>
        <end position="22"/>
    </location>
</feature>
<feature type="chain" id="PRO_5041288467" evidence="1">
    <location>
        <begin position="23"/>
        <end position="136"/>
    </location>
</feature>
<evidence type="ECO:0000313" key="3">
    <source>
        <dbReference type="Proteomes" id="UP001177744"/>
    </source>
</evidence>
<organism evidence="2 3">
    <name type="scientific">Cnephaeus nilssonii</name>
    <name type="common">Northern bat</name>
    <name type="synonym">Eptesicus nilssonii</name>
    <dbReference type="NCBI Taxonomy" id="3371016"/>
    <lineage>
        <taxon>Eukaryota</taxon>
        <taxon>Metazoa</taxon>
        <taxon>Chordata</taxon>
        <taxon>Craniata</taxon>
        <taxon>Vertebrata</taxon>
        <taxon>Euteleostomi</taxon>
        <taxon>Mammalia</taxon>
        <taxon>Eutheria</taxon>
        <taxon>Laurasiatheria</taxon>
        <taxon>Chiroptera</taxon>
        <taxon>Yangochiroptera</taxon>
        <taxon>Vespertilionidae</taxon>
        <taxon>Cnephaeus</taxon>
    </lineage>
</organism>
<comment type="caution">
    <text evidence="2">The sequence shown here is derived from an EMBL/GenBank/DDBJ whole genome shotgun (WGS) entry which is preliminary data.</text>
</comment>
<dbReference type="Proteomes" id="UP001177744">
    <property type="component" value="Unassembled WGS sequence"/>
</dbReference>
<sequence>MTAHLFITWFASLLNVLCPVKTYCSEKDCFQNTGWGKRRGQNISINRRLKKLIPTLMDAFERFKTSVEEVTMVEIARELELKVGEDVTELLLSHDKTTTDEELLLMDEQRKWFLEVESIPGEDAVQVVEMTTNDSK</sequence>
<name>A0AA40IDC7_CNENI</name>
<keyword evidence="3" id="KW-1185">Reference proteome</keyword>
<protein>
    <submittedName>
        <fullName evidence="2">Uncharacterized protein</fullName>
    </submittedName>
</protein>
<gene>
    <name evidence="2" type="ORF">QTO34_000876</name>
</gene>
<proteinExistence type="predicted"/>
<dbReference type="EMBL" id="JAULJE010000001">
    <property type="protein sequence ID" value="KAK1347015.1"/>
    <property type="molecule type" value="Genomic_DNA"/>
</dbReference>
<reference evidence="2" key="1">
    <citation type="submission" date="2023-06" db="EMBL/GenBank/DDBJ databases">
        <title>Reference genome for the Northern bat (Eptesicus nilssonii), a most northern bat species.</title>
        <authorList>
            <person name="Laine V.N."/>
            <person name="Pulliainen A.T."/>
            <person name="Lilley T.M."/>
        </authorList>
    </citation>
    <scope>NUCLEOTIDE SEQUENCE</scope>
    <source>
        <strain evidence="2">BLF_Eptnil</strain>
        <tissue evidence="2">Kidney</tissue>
    </source>
</reference>
<evidence type="ECO:0000313" key="2">
    <source>
        <dbReference type="EMBL" id="KAK1347015.1"/>
    </source>
</evidence>
<keyword evidence="1" id="KW-0732">Signal</keyword>
<dbReference type="AlphaFoldDB" id="A0AA40IDC7"/>